<sequence length="63" mass="6580">MPGRARFFLAGGPGGGSCAPPEDDTAVVGVASTSMPKSRFCRKVRGWESATTTRVQEAKLPQA</sequence>
<dbReference type="PROSITE" id="PS51257">
    <property type="entry name" value="PROKAR_LIPOPROTEIN"/>
    <property type="match status" value="1"/>
</dbReference>
<proteinExistence type="predicted"/>
<protein>
    <submittedName>
        <fullName evidence="1">Uncharacterized protein</fullName>
    </submittedName>
</protein>
<dbReference type="AlphaFoldDB" id="A0A0A9E1W9"/>
<name>A0A0A9E1W9_ARUDO</name>
<accession>A0A0A9E1W9</accession>
<reference evidence="1" key="2">
    <citation type="journal article" date="2015" name="Data Brief">
        <title>Shoot transcriptome of the giant reed, Arundo donax.</title>
        <authorList>
            <person name="Barrero R.A."/>
            <person name="Guerrero F.D."/>
            <person name="Moolhuijzen P."/>
            <person name="Goolsby J.A."/>
            <person name="Tidwell J."/>
            <person name="Bellgard S.E."/>
            <person name="Bellgard M.I."/>
        </authorList>
    </citation>
    <scope>NUCLEOTIDE SEQUENCE</scope>
    <source>
        <tissue evidence="1">Shoot tissue taken approximately 20 cm above the soil surface</tissue>
    </source>
</reference>
<reference evidence="1" key="1">
    <citation type="submission" date="2014-09" db="EMBL/GenBank/DDBJ databases">
        <authorList>
            <person name="Magalhaes I.L.F."/>
            <person name="Oliveira U."/>
            <person name="Santos F.R."/>
            <person name="Vidigal T.H.D.A."/>
            <person name="Brescovit A.D."/>
            <person name="Santos A.J."/>
        </authorList>
    </citation>
    <scope>NUCLEOTIDE SEQUENCE</scope>
    <source>
        <tissue evidence="1">Shoot tissue taken approximately 20 cm above the soil surface</tissue>
    </source>
</reference>
<evidence type="ECO:0000313" key="1">
    <source>
        <dbReference type="EMBL" id="JAD91910.1"/>
    </source>
</evidence>
<organism evidence="1">
    <name type="scientific">Arundo donax</name>
    <name type="common">Giant reed</name>
    <name type="synonym">Donax arundinaceus</name>
    <dbReference type="NCBI Taxonomy" id="35708"/>
    <lineage>
        <taxon>Eukaryota</taxon>
        <taxon>Viridiplantae</taxon>
        <taxon>Streptophyta</taxon>
        <taxon>Embryophyta</taxon>
        <taxon>Tracheophyta</taxon>
        <taxon>Spermatophyta</taxon>
        <taxon>Magnoliopsida</taxon>
        <taxon>Liliopsida</taxon>
        <taxon>Poales</taxon>
        <taxon>Poaceae</taxon>
        <taxon>PACMAD clade</taxon>
        <taxon>Arundinoideae</taxon>
        <taxon>Arundineae</taxon>
        <taxon>Arundo</taxon>
    </lineage>
</organism>
<dbReference type="EMBL" id="GBRH01205985">
    <property type="protein sequence ID" value="JAD91910.1"/>
    <property type="molecule type" value="Transcribed_RNA"/>
</dbReference>